<dbReference type="PRINTS" id="PR01179">
    <property type="entry name" value="ODADCRBXLASE"/>
</dbReference>
<dbReference type="FunFam" id="3.20.20.10:FF:000003">
    <property type="entry name" value="Diaminopimelate decarboxylase"/>
    <property type="match status" value="1"/>
</dbReference>
<dbReference type="HAMAP" id="MF_02120">
    <property type="entry name" value="LysA"/>
    <property type="match status" value="1"/>
</dbReference>
<dbReference type="PRINTS" id="PR01181">
    <property type="entry name" value="DAPDCRBXLASE"/>
</dbReference>
<accession>A0A1W1CSU0</accession>
<dbReference type="InterPro" id="IPR022644">
    <property type="entry name" value="De-COase2_N"/>
</dbReference>
<dbReference type="GO" id="GO:0008836">
    <property type="term" value="F:diaminopimelate decarboxylase activity"/>
    <property type="evidence" value="ECO:0007669"/>
    <property type="project" value="UniProtKB-EC"/>
</dbReference>
<evidence type="ECO:0000259" key="11">
    <source>
        <dbReference type="Pfam" id="PF00278"/>
    </source>
</evidence>
<sequence>MPYFSYQNNQLCVDSISFKELAHSYQSPLYVYSKSAIVDNYTQFEKSFEQHKHLICYAVKANSNLAILNILANLGSGFDVVSIGELQRVIKAGGQAKKCVFSGVAKTYDEIKQALNLEIKCFNVESIAELDRIILVANDIDKKANVSIRVNPNVDAKTHPYISTGLKNNKFGVDIEDVLGLYLKAKQEKNIKIVGIDCHIGSQITEVSPFLESLDKVLILFEKLKNKGINIEHLDLGGGIGIDYENNQTINIKKYINAILEKTKHLDVEIILEPGRAIVGSAGVFLTKVEYLKQTTEKSFAIVDGAMNDLIRPSLYDAYHNILPLEKNKKGIDDIWDIVGPVCETGDFLGKNRKLSLNQGDYLAVMDAGAYGFTMSSNYNTRPRVAEVMVVKDKSYLIRERESIADLYAKEKIINEK</sequence>
<evidence type="ECO:0000256" key="4">
    <source>
        <dbReference type="ARBA" id="ARBA00022898"/>
    </source>
</evidence>
<dbReference type="InterPro" id="IPR022657">
    <property type="entry name" value="De-COase2_CS"/>
</dbReference>
<evidence type="ECO:0000256" key="3">
    <source>
        <dbReference type="ARBA" id="ARBA00022793"/>
    </source>
</evidence>
<evidence type="ECO:0000256" key="2">
    <source>
        <dbReference type="ARBA" id="ARBA00022605"/>
    </source>
</evidence>
<dbReference type="InterPro" id="IPR002986">
    <property type="entry name" value="DAP_deCOOHase_LysA"/>
</dbReference>
<comment type="catalytic activity">
    <reaction evidence="7">
        <text>meso-2,6-diaminopimelate + H(+) = L-lysine + CO2</text>
        <dbReference type="Rhea" id="RHEA:15101"/>
        <dbReference type="ChEBI" id="CHEBI:15378"/>
        <dbReference type="ChEBI" id="CHEBI:16526"/>
        <dbReference type="ChEBI" id="CHEBI:32551"/>
        <dbReference type="ChEBI" id="CHEBI:57791"/>
        <dbReference type="EC" id="4.1.1.20"/>
    </reaction>
</comment>
<keyword evidence="4" id="KW-0663">Pyridoxal phosphate</keyword>
<dbReference type="Gene3D" id="2.40.37.10">
    <property type="entry name" value="Lyase, Ornithine Decarboxylase, Chain A, domain 1"/>
    <property type="match status" value="1"/>
</dbReference>
<proteinExistence type="inferred from homology"/>
<dbReference type="PANTHER" id="PTHR43727">
    <property type="entry name" value="DIAMINOPIMELATE DECARBOXYLASE"/>
    <property type="match status" value="1"/>
</dbReference>
<evidence type="ECO:0000256" key="8">
    <source>
        <dbReference type="ARBA" id="ARBA00060643"/>
    </source>
</evidence>
<comment type="cofactor">
    <cofactor evidence="1">
        <name>pyridoxal 5'-phosphate</name>
        <dbReference type="ChEBI" id="CHEBI:597326"/>
    </cofactor>
</comment>
<dbReference type="EC" id="4.1.1.20" evidence="10"/>
<evidence type="ECO:0000256" key="5">
    <source>
        <dbReference type="ARBA" id="ARBA00023154"/>
    </source>
</evidence>
<dbReference type="InterPro" id="IPR022643">
    <property type="entry name" value="De-COase2_C"/>
</dbReference>
<dbReference type="Pfam" id="PF00278">
    <property type="entry name" value="Orn_DAP_Arg_deC"/>
    <property type="match status" value="1"/>
</dbReference>
<dbReference type="PROSITE" id="PS00878">
    <property type="entry name" value="ODR_DC_2_1"/>
    <property type="match status" value="1"/>
</dbReference>
<evidence type="ECO:0000259" key="12">
    <source>
        <dbReference type="Pfam" id="PF02784"/>
    </source>
</evidence>
<dbReference type="PROSITE" id="PS00879">
    <property type="entry name" value="ODR_DC_2_2"/>
    <property type="match status" value="1"/>
</dbReference>
<evidence type="ECO:0000256" key="9">
    <source>
        <dbReference type="ARBA" id="ARBA00060983"/>
    </source>
</evidence>
<dbReference type="InterPro" id="IPR009006">
    <property type="entry name" value="Ala_racemase/Decarboxylase_C"/>
</dbReference>
<dbReference type="SUPFAM" id="SSF50621">
    <property type="entry name" value="Alanine racemase C-terminal domain-like"/>
    <property type="match status" value="1"/>
</dbReference>
<dbReference type="AlphaFoldDB" id="A0A1W1CSU0"/>
<keyword evidence="5" id="KW-0457">Lysine biosynthesis</keyword>
<dbReference type="SUPFAM" id="SSF51419">
    <property type="entry name" value="PLP-binding barrel"/>
    <property type="match status" value="1"/>
</dbReference>
<dbReference type="Gene3D" id="3.20.20.10">
    <property type="entry name" value="Alanine racemase"/>
    <property type="match status" value="1"/>
</dbReference>
<dbReference type="PANTHER" id="PTHR43727:SF2">
    <property type="entry name" value="GROUP IV DECARBOXYLASE"/>
    <property type="match status" value="1"/>
</dbReference>
<feature type="domain" description="Orn/DAP/Arg decarboxylase 2 N-terminal" evidence="12">
    <location>
        <begin position="36"/>
        <end position="280"/>
    </location>
</feature>
<protein>
    <recommendedName>
        <fullName evidence="10">diaminopimelate decarboxylase</fullName>
        <ecNumber evidence="10">4.1.1.20</ecNumber>
    </recommendedName>
</protein>
<dbReference type="Pfam" id="PF02784">
    <property type="entry name" value="Orn_Arg_deC_N"/>
    <property type="match status" value="1"/>
</dbReference>
<name>A0A1W1CSU0_9ZZZZ</name>
<dbReference type="FunFam" id="2.40.37.10:FF:000003">
    <property type="entry name" value="Diaminopimelate decarboxylase"/>
    <property type="match status" value="1"/>
</dbReference>
<evidence type="ECO:0000256" key="7">
    <source>
        <dbReference type="ARBA" id="ARBA00050464"/>
    </source>
</evidence>
<keyword evidence="6 13" id="KW-0456">Lyase</keyword>
<dbReference type="InterPro" id="IPR022653">
    <property type="entry name" value="De-COase2_pyr-phos_BS"/>
</dbReference>
<dbReference type="GO" id="GO:0009089">
    <property type="term" value="P:lysine biosynthetic process via diaminopimelate"/>
    <property type="evidence" value="ECO:0007669"/>
    <property type="project" value="InterPro"/>
</dbReference>
<comment type="pathway">
    <text evidence="8">Amino-acid biosynthesis; L-lysine biosynthesis via DAP pathway; L-lysine from DL-2,6-diaminopimelate: step 1/1.</text>
</comment>
<dbReference type="NCBIfam" id="TIGR01048">
    <property type="entry name" value="lysA"/>
    <property type="match status" value="1"/>
</dbReference>
<dbReference type="EMBL" id="FPHJ01000062">
    <property type="protein sequence ID" value="SFV68762.1"/>
    <property type="molecule type" value="Genomic_DNA"/>
</dbReference>
<gene>
    <name evidence="13" type="ORF">MNB_SUP05-5-525</name>
</gene>
<evidence type="ECO:0000256" key="1">
    <source>
        <dbReference type="ARBA" id="ARBA00001933"/>
    </source>
</evidence>
<evidence type="ECO:0000256" key="6">
    <source>
        <dbReference type="ARBA" id="ARBA00023239"/>
    </source>
</evidence>
<dbReference type="InterPro" id="IPR000183">
    <property type="entry name" value="Orn/DAP/Arg_de-COase"/>
</dbReference>
<evidence type="ECO:0000313" key="13">
    <source>
        <dbReference type="EMBL" id="SFV68762.1"/>
    </source>
</evidence>
<keyword evidence="3" id="KW-0210">Decarboxylase</keyword>
<dbReference type="CDD" id="cd06828">
    <property type="entry name" value="PLPDE_III_DapDC"/>
    <property type="match status" value="1"/>
</dbReference>
<comment type="similarity">
    <text evidence="9">Belongs to the Orn/Lys/Arg decarboxylase class-II family. LysA subfamily.</text>
</comment>
<keyword evidence="2" id="KW-0028">Amino-acid biosynthesis</keyword>
<organism evidence="13">
    <name type="scientific">hydrothermal vent metagenome</name>
    <dbReference type="NCBI Taxonomy" id="652676"/>
    <lineage>
        <taxon>unclassified sequences</taxon>
        <taxon>metagenomes</taxon>
        <taxon>ecological metagenomes</taxon>
    </lineage>
</organism>
<evidence type="ECO:0000256" key="10">
    <source>
        <dbReference type="ARBA" id="ARBA00066427"/>
    </source>
</evidence>
<feature type="domain" description="Orn/DAP/Arg decarboxylase 2 C-terminal" evidence="11">
    <location>
        <begin position="30"/>
        <end position="369"/>
    </location>
</feature>
<dbReference type="InterPro" id="IPR029066">
    <property type="entry name" value="PLP-binding_barrel"/>
</dbReference>
<reference evidence="13" key="1">
    <citation type="submission" date="2016-10" db="EMBL/GenBank/DDBJ databases">
        <authorList>
            <person name="de Groot N.N."/>
        </authorList>
    </citation>
    <scope>NUCLEOTIDE SEQUENCE</scope>
</reference>